<dbReference type="Gene3D" id="3.10.620.30">
    <property type="match status" value="1"/>
</dbReference>
<proteinExistence type="predicted"/>
<dbReference type="EMBL" id="JBGCUO010000001">
    <property type="protein sequence ID" value="MEY1661871.1"/>
    <property type="molecule type" value="Genomic_DNA"/>
</dbReference>
<dbReference type="Pfam" id="PF01841">
    <property type="entry name" value="Transglut_core"/>
    <property type="match status" value="1"/>
</dbReference>
<dbReference type="InterPro" id="IPR038765">
    <property type="entry name" value="Papain-like_cys_pep_sf"/>
</dbReference>
<evidence type="ECO:0000313" key="2">
    <source>
        <dbReference type="EMBL" id="MEY1661871.1"/>
    </source>
</evidence>
<evidence type="ECO:0000313" key="3">
    <source>
        <dbReference type="Proteomes" id="UP001562065"/>
    </source>
</evidence>
<comment type="caution">
    <text evidence="2">The sequence shown here is derived from an EMBL/GenBank/DDBJ whole genome shotgun (WGS) entry which is preliminary data.</text>
</comment>
<dbReference type="SMART" id="SM00460">
    <property type="entry name" value="TGc"/>
    <property type="match status" value="1"/>
</dbReference>
<feature type="domain" description="Transglutaminase-like" evidence="1">
    <location>
        <begin position="70"/>
        <end position="134"/>
    </location>
</feature>
<dbReference type="SUPFAM" id="SSF54001">
    <property type="entry name" value="Cysteine proteinases"/>
    <property type="match status" value="1"/>
</dbReference>
<name>A0ABV4AIL5_9GAMM</name>
<reference evidence="2 3" key="1">
    <citation type="submission" date="2024-07" db="EMBL/GenBank/DDBJ databases">
        <authorList>
            <person name="Ren Q."/>
        </authorList>
    </citation>
    <scope>NUCLEOTIDE SEQUENCE [LARGE SCALE GENOMIC DNA]</scope>
    <source>
        <strain evidence="2 3">REN37</strain>
    </source>
</reference>
<dbReference type="PANTHER" id="PTHR33490:SF3">
    <property type="entry name" value="CONSERVED INTEGRAL MEMBRANE PROTEIN"/>
    <property type="match status" value="1"/>
</dbReference>
<accession>A0ABV4AIL5</accession>
<protein>
    <submittedName>
        <fullName evidence="2">Transglutaminase domain-containing protein</fullName>
    </submittedName>
</protein>
<dbReference type="PANTHER" id="PTHR33490">
    <property type="entry name" value="BLR5614 PROTEIN-RELATED"/>
    <property type="match status" value="1"/>
</dbReference>
<gene>
    <name evidence="2" type="ORF">AB5I84_06875</name>
</gene>
<dbReference type="InterPro" id="IPR002931">
    <property type="entry name" value="Transglutaminase-like"/>
</dbReference>
<organism evidence="2 3">
    <name type="scientific">Isoalcanivorax beigongshangi</name>
    <dbReference type="NCBI Taxonomy" id="3238810"/>
    <lineage>
        <taxon>Bacteria</taxon>
        <taxon>Pseudomonadati</taxon>
        <taxon>Pseudomonadota</taxon>
        <taxon>Gammaproteobacteria</taxon>
        <taxon>Oceanospirillales</taxon>
        <taxon>Alcanivoracaceae</taxon>
        <taxon>Isoalcanivorax</taxon>
    </lineage>
</organism>
<keyword evidence="3" id="KW-1185">Reference proteome</keyword>
<evidence type="ECO:0000259" key="1">
    <source>
        <dbReference type="SMART" id="SM00460"/>
    </source>
</evidence>
<sequence length="211" mass="23279">MKPDPALPPYLAGCRVIEVAHPAIRAQAEALRVAGDARATAEQCFLFVRDQIDHCVDVRRNPVTCTASEVLAERVGYCYAKSHLLAALLRAAGLPAGLCYQRLRLAPGRDQFCLHGLNAVYLPRHGWYRIDARGNKPGVDAAFVPPKEQLAFALQQPGEHDFPGIWAEPWPEVIAVLESQQDWQQALEVLPDRLPQAVALAAGQPDWRHSP</sequence>
<dbReference type="RefSeq" id="WP_369455120.1">
    <property type="nucleotide sequence ID" value="NZ_JBGCUO010000001.1"/>
</dbReference>
<dbReference type="Proteomes" id="UP001562065">
    <property type="component" value="Unassembled WGS sequence"/>
</dbReference>